<dbReference type="OrthoDB" id="7765035at2759"/>
<accession>A0A1J1HPL0</accession>
<dbReference type="PANTHER" id="PTHR47331:SF1">
    <property type="entry name" value="GAG-LIKE PROTEIN"/>
    <property type="match status" value="1"/>
</dbReference>
<feature type="region of interest" description="Disordered" evidence="1">
    <location>
        <begin position="234"/>
        <end position="254"/>
    </location>
</feature>
<feature type="compositionally biased region" description="Basic and acidic residues" evidence="1">
    <location>
        <begin position="238"/>
        <end position="248"/>
    </location>
</feature>
<name>A0A1J1HPL0_9DIPT</name>
<evidence type="ECO:0000313" key="3">
    <source>
        <dbReference type="Proteomes" id="UP000183832"/>
    </source>
</evidence>
<organism evidence="2 3">
    <name type="scientific">Clunio marinus</name>
    <dbReference type="NCBI Taxonomy" id="568069"/>
    <lineage>
        <taxon>Eukaryota</taxon>
        <taxon>Metazoa</taxon>
        <taxon>Ecdysozoa</taxon>
        <taxon>Arthropoda</taxon>
        <taxon>Hexapoda</taxon>
        <taxon>Insecta</taxon>
        <taxon>Pterygota</taxon>
        <taxon>Neoptera</taxon>
        <taxon>Endopterygota</taxon>
        <taxon>Diptera</taxon>
        <taxon>Nematocera</taxon>
        <taxon>Chironomoidea</taxon>
        <taxon>Chironomidae</taxon>
        <taxon>Clunio</taxon>
    </lineage>
</organism>
<dbReference type="InterPro" id="IPR005312">
    <property type="entry name" value="DUF1759"/>
</dbReference>
<reference evidence="2 3" key="1">
    <citation type="submission" date="2015-04" db="EMBL/GenBank/DDBJ databases">
        <authorList>
            <person name="Syromyatnikov M.Y."/>
            <person name="Popov V.N."/>
        </authorList>
    </citation>
    <scope>NUCLEOTIDE SEQUENCE [LARGE SCALE GENOMIC DNA]</scope>
</reference>
<evidence type="ECO:0000256" key="1">
    <source>
        <dbReference type="SAM" id="MobiDB-lite"/>
    </source>
</evidence>
<dbReference type="EMBL" id="CVRI01000015">
    <property type="protein sequence ID" value="CRK89983.1"/>
    <property type="molecule type" value="Genomic_DNA"/>
</dbReference>
<dbReference type="Pfam" id="PF03564">
    <property type="entry name" value="DUF1759"/>
    <property type="match status" value="1"/>
</dbReference>
<proteinExistence type="predicted"/>
<sequence>MTSETLSEIHDDHKLGILLDLIHEYLEHSIWRKETLQTEANFVQSKYRLNMVTQLVNHIKDLHREVKLIVKDPNLYKEDFDKFSSTYIQVVSAWQHEIETGFQLNSSSTSQQPSHQGGMEIPMISIPDFDDSYSKLIEYRNTSESLVHNSKKLSNLEKFQHSSIKLPSNMPNVLANFTSSEESYEPTWQSVKNGFDNTHQLKSASFDASFTFKKMNTDNATKLRRVIDHHSISNTSRENLKSSSDDTSRTFSSETSSTFESNSLICPIRQSSHKIFACQKFISSTPLEGYQLANNAKCCINCLSTNHHTFSASRSNSLICSIRQSSHKIFAWQKFSSSTPSERYQLANNAKCCIICLSTNHQRDERPCITCEKHHHKYLHFESSNFAENSSTESYSRSTADCSCERFVHSSSPQLKVGEIQQTMTDIIAHANQTKVLLSTAIFFIKDSQSSWHLVLVLLDSGSDAHFITSRLARNLQLQLVNKSLTVADIKNETVLVHHGVETLIQSRDKNFPMSIQCFVLHNITHVLPSISFNIHAISFDKILGDPNFDVPLLIGMLVGSDVFYESLQHIQFRLPQGPILTQTLFAWILVGTSHTSLPELSEELCEIWKDFAGRISFLNTIKTSRHIVISNAEHQKIHGFCDNPITSWSDSIITLYWITTTHSKLTTFAGIRVSSIQQFISSYTWKHIRSEENPADVISRVLQPEEIEHCAFWWNAPTFFNSSSSSSWSESILAINKDDPQVKVESRKAFTVMKTTYLFHLIIIKIIQETLFDREYKYFLTISGYSDSKVEFPKNSKIKSLSPHFDKQQQVIKVVDRIEQSPGLTHEQKHQFVLPEYKFTKILIQHISIFSFEPDNEFRKIYNRLQSSIGKRLEIKFIKWHFTSSSSPHSGGFYDIQAKSAKHHSKFTLEDSSFDFKQFSIHLFKIEDINFRSLIPLSNDSKDFNVLTPIHFLTGRLLVAKLDRNYLDIRANRLDFWIRTQQLQPKFRLNW</sequence>
<dbReference type="STRING" id="568069.A0A1J1HPL0"/>
<dbReference type="PANTHER" id="PTHR47331">
    <property type="entry name" value="PHD-TYPE DOMAIN-CONTAINING PROTEIN"/>
    <property type="match status" value="1"/>
</dbReference>
<dbReference type="Proteomes" id="UP000183832">
    <property type="component" value="Unassembled WGS sequence"/>
</dbReference>
<gene>
    <name evidence="2" type="ORF">CLUMA_CG003710</name>
</gene>
<dbReference type="AlphaFoldDB" id="A0A1J1HPL0"/>
<evidence type="ECO:0000313" key="2">
    <source>
        <dbReference type="EMBL" id="CRK89983.1"/>
    </source>
</evidence>
<keyword evidence="3" id="KW-1185">Reference proteome</keyword>
<protein>
    <submittedName>
        <fullName evidence="2">CLUMA_CG003710, isoform A</fullName>
    </submittedName>
</protein>